<dbReference type="OrthoDB" id="2865957at2"/>
<feature type="transmembrane region" description="Helical" evidence="6">
    <location>
        <begin position="75"/>
        <end position="93"/>
    </location>
</feature>
<keyword evidence="8" id="KW-1185">Reference proteome</keyword>
<evidence type="ECO:0000256" key="3">
    <source>
        <dbReference type="ARBA" id="ARBA00022692"/>
    </source>
</evidence>
<feature type="transmembrane region" description="Helical" evidence="6">
    <location>
        <begin position="9"/>
        <end position="28"/>
    </location>
</feature>
<dbReference type="InterPro" id="IPR003740">
    <property type="entry name" value="YitT"/>
</dbReference>
<comment type="subcellular location">
    <subcellularLocation>
        <location evidence="1">Cell membrane</location>
        <topology evidence="1">Multi-pass membrane protein</topology>
    </subcellularLocation>
</comment>
<sequence length="213" mass="23318">MINNRLGETLMILIGSFILATSLYHFHFQNNLSEGGFLGIALLVKNSFNISPSITTLILDIPIILMAGFFLGKRLLINTFIGAVSFSIFYSIIEKTSTVTLQFENHLFIPAILGGVFAGFGLGLILKFGGATGGDDLLTILMSKKSNISIGKVYFIFDACILLFSLSYLSWNEVGYTILSVGICAKVTELVYESKYFTKSVSIKTTNGKRLHA</sequence>
<dbReference type="Pfam" id="PF02588">
    <property type="entry name" value="YitT_membrane"/>
    <property type="match status" value="1"/>
</dbReference>
<evidence type="ECO:0000256" key="4">
    <source>
        <dbReference type="ARBA" id="ARBA00022989"/>
    </source>
</evidence>
<evidence type="ECO:0000256" key="5">
    <source>
        <dbReference type="ARBA" id="ARBA00023136"/>
    </source>
</evidence>
<keyword evidence="3 6" id="KW-0812">Transmembrane</keyword>
<feature type="transmembrane region" description="Helical" evidence="6">
    <location>
        <begin position="147"/>
        <end position="168"/>
    </location>
</feature>
<dbReference type="PANTHER" id="PTHR33545">
    <property type="entry name" value="UPF0750 MEMBRANE PROTEIN YITT-RELATED"/>
    <property type="match status" value="1"/>
</dbReference>
<organism evidence="7 8">
    <name type="scientific">Gottfriedia solisilvae</name>
    <dbReference type="NCBI Taxonomy" id="1516104"/>
    <lineage>
        <taxon>Bacteria</taxon>
        <taxon>Bacillati</taxon>
        <taxon>Bacillota</taxon>
        <taxon>Bacilli</taxon>
        <taxon>Bacillales</taxon>
        <taxon>Bacillaceae</taxon>
        <taxon>Gottfriedia</taxon>
    </lineage>
</organism>
<dbReference type="Proteomes" id="UP000626244">
    <property type="component" value="Unassembled WGS sequence"/>
</dbReference>
<proteinExistence type="predicted"/>
<evidence type="ECO:0000256" key="2">
    <source>
        <dbReference type="ARBA" id="ARBA00022475"/>
    </source>
</evidence>
<dbReference type="EMBL" id="BMHB01000001">
    <property type="protein sequence ID" value="GGI14715.1"/>
    <property type="molecule type" value="Genomic_DNA"/>
</dbReference>
<name>A0A8J3AKZ9_9BACI</name>
<reference evidence="8" key="1">
    <citation type="journal article" date="2019" name="Int. J. Syst. Evol. Microbiol.">
        <title>The Global Catalogue of Microorganisms (GCM) 10K type strain sequencing project: providing services to taxonomists for standard genome sequencing and annotation.</title>
        <authorList>
            <consortium name="The Broad Institute Genomics Platform"/>
            <consortium name="The Broad Institute Genome Sequencing Center for Infectious Disease"/>
            <person name="Wu L."/>
            <person name="Ma J."/>
        </authorList>
    </citation>
    <scope>NUCLEOTIDE SEQUENCE [LARGE SCALE GENOMIC DNA]</scope>
    <source>
        <strain evidence="8">CGMCC 1.14993</strain>
    </source>
</reference>
<keyword evidence="4 6" id="KW-1133">Transmembrane helix</keyword>
<accession>A0A8J3AKZ9</accession>
<protein>
    <submittedName>
        <fullName evidence="7">Membrane protein</fullName>
    </submittedName>
</protein>
<evidence type="ECO:0000256" key="6">
    <source>
        <dbReference type="SAM" id="Phobius"/>
    </source>
</evidence>
<dbReference type="InterPro" id="IPR051461">
    <property type="entry name" value="UPF0750_membrane"/>
</dbReference>
<evidence type="ECO:0000256" key="1">
    <source>
        <dbReference type="ARBA" id="ARBA00004651"/>
    </source>
</evidence>
<keyword evidence="2" id="KW-1003">Cell membrane</keyword>
<gene>
    <name evidence="7" type="ORF">GCM10007380_24340</name>
</gene>
<dbReference type="GO" id="GO:0005886">
    <property type="term" value="C:plasma membrane"/>
    <property type="evidence" value="ECO:0007669"/>
    <property type="project" value="UniProtKB-SubCell"/>
</dbReference>
<dbReference type="PANTHER" id="PTHR33545:SF10">
    <property type="entry name" value="UPF0750 MEMBRANE PROTEIN YPJC"/>
    <property type="match status" value="1"/>
</dbReference>
<evidence type="ECO:0000313" key="8">
    <source>
        <dbReference type="Proteomes" id="UP000626244"/>
    </source>
</evidence>
<feature type="transmembrane region" description="Helical" evidence="6">
    <location>
        <begin position="105"/>
        <end position="126"/>
    </location>
</feature>
<feature type="transmembrane region" description="Helical" evidence="6">
    <location>
        <begin position="48"/>
        <end position="68"/>
    </location>
</feature>
<comment type="caution">
    <text evidence="7">The sequence shown here is derived from an EMBL/GenBank/DDBJ whole genome shotgun (WGS) entry which is preliminary data.</text>
</comment>
<evidence type="ECO:0000313" key="7">
    <source>
        <dbReference type="EMBL" id="GGI14715.1"/>
    </source>
</evidence>
<dbReference type="RefSeq" id="WP_088000094.1">
    <property type="nucleotide sequence ID" value="NZ_BMHB01000001.1"/>
</dbReference>
<keyword evidence="5 6" id="KW-0472">Membrane</keyword>
<dbReference type="AlphaFoldDB" id="A0A8J3AKZ9"/>